<dbReference type="InterPro" id="IPR012340">
    <property type="entry name" value="NA-bd_OB-fold"/>
</dbReference>
<dbReference type="Gene3D" id="2.40.50.140">
    <property type="entry name" value="Nucleic acid-binding proteins"/>
    <property type="match status" value="1"/>
</dbReference>
<comment type="subcellular location">
    <subcellularLocation>
        <location evidence="1">Nucleus</location>
        <location evidence="1">Nucleolus</location>
    </subcellularLocation>
</comment>
<dbReference type="InterPro" id="IPR019495">
    <property type="entry name" value="EXOSC1_C"/>
</dbReference>
<dbReference type="InterPro" id="IPR039771">
    <property type="entry name" value="Csl4"/>
</dbReference>
<evidence type="ECO:0000256" key="4">
    <source>
        <dbReference type="SAM" id="MobiDB-lite"/>
    </source>
</evidence>
<dbReference type="Proteomes" id="UP001562354">
    <property type="component" value="Unassembled WGS sequence"/>
</dbReference>
<evidence type="ECO:0000313" key="7">
    <source>
        <dbReference type="Proteomes" id="UP001562354"/>
    </source>
</evidence>
<dbReference type="EMBL" id="JBFMKM010000008">
    <property type="protein sequence ID" value="KAL1304414.1"/>
    <property type="molecule type" value="Genomic_DNA"/>
</dbReference>
<evidence type="ECO:0000256" key="3">
    <source>
        <dbReference type="ARBA" id="ARBA00022835"/>
    </source>
</evidence>
<dbReference type="PANTHER" id="PTHR12686:SF8">
    <property type="entry name" value="EXOSOME COMPLEX COMPONENT CSL4"/>
    <property type="match status" value="1"/>
</dbReference>
<dbReference type="GeneID" id="95977113"/>
<gene>
    <name evidence="6" type="ORF">AAFC00_003412</name>
</gene>
<evidence type="ECO:0000256" key="1">
    <source>
        <dbReference type="ARBA" id="ARBA00004604"/>
    </source>
</evidence>
<dbReference type="SUPFAM" id="SSF50249">
    <property type="entry name" value="Nucleic acid-binding proteins"/>
    <property type="match status" value="1"/>
</dbReference>
<keyword evidence="3" id="KW-0271">Exosome</keyword>
<dbReference type="RefSeq" id="XP_069200689.1">
    <property type="nucleotide sequence ID" value="XM_069342879.1"/>
</dbReference>
<dbReference type="PANTHER" id="PTHR12686">
    <property type="entry name" value="3'-5' EXORIBONUCLEASE CSL4-RELATED"/>
    <property type="match status" value="1"/>
</dbReference>
<feature type="domain" description="Exosome complex component CSL4 C-terminal" evidence="5">
    <location>
        <begin position="79"/>
        <end position="176"/>
    </location>
</feature>
<dbReference type="SUPFAM" id="SSF110324">
    <property type="entry name" value="Ribosomal L27 protein-like"/>
    <property type="match status" value="1"/>
</dbReference>
<feature type="region of interest" description="Disordered" evidence="4">
    <location>
        <begin position="40"/>
        <end position="63"/>
    </location>
</feature>
<reference evidence="6 7" key="1">
    <citation type="submission" date="2024-07" db="EMBL/GenBank/DDBJ databases">
        <title>Draft sequence of the Neodothiora populina.</title>
        <authorList>
            <person name="Drown D.D."/>
            <person name="Schuette U.S."/>
            <person name="Buechlein A.B."/>
            <person name="Rusch D.R."/>
            <person name="Winton L.W."/>
            <person name="Adams G.A."/>
        </authorList>
    </citation>
    <scope>NUCLEOTIDE SEQUENCE [LARGE SCALE GENOMIC DNA]</scope>
    <source>
        <strain evidence="6 7">CPC 39397</strain>
    </source>
</reference>
<name>A0ABR3PEH9_9PEZI</name>
<evidence type="ECO:0000259" key="5">
    <source>
        <dbReference type="Pfam" id="PF10447"/>
    </source>
</evidence>
<keyword evidence="2" id="KW-0963">Cytoplasm</keyword>
<dbReference type="Pfam" id="PF10447">
    <property type="entry name" value="EXOSC1"/>
    <property type="match status" value="1"/>
</dbReference>
<organism evidence="6 7">
    <name type="scientific">Neodothiora populina</name>
    <dbReference type="NCBI Taxonomy" id="2781224"/>
    <lineage>
        <taxon>Eukaryota</taxon>
        <taxon>Fungi</taxon>
        <taxon>Dikarya</taxon>
        <taxon>Ascomycota</taxon>
        <taxon>Pezizomycotina</taxon>
        <taxon>Dothideomycetes</taxon>
        <taxon>Dothideomycetidae</taxon>
        <taxon>Dothideales</taxon>
        <taxon>Dothioraceae</taxon>
        <taxon>Neodothiora</taxon>
    </lineage>
</organism>
<protein>
    <recommendedName>
        <fullName evidence="5">Exosome complex component CSL4 C-terminal domain-containing protein</fullName>
    </recommendedName>
</protein>
<keyword evidence="7" id="KW-1185">Reference proteome</keyword>
<proteinExistence type="predicted"/>
<comment type="caution">
    <text evidence="6">The sequence shown here is derived from an EMBL/GenBank/DDBJ whole genome shotgun (WGS) entry which is preliminary data.</text>
</comment>
<sequence>MSMPAFALPGDTLAASSTHVPGAGSHIYASKIQSSLAGPVTASSSSSASSRSTKATKSTISVAQSTSSSTASAAASAALPTVGDVVLARITRTNPRQASASILALYTDSTFPASNDTKKTVAAAAAASSQPQQKILHEPFPALIRTQDVRATEIDKVRMSESFRVGDIVRAVVISLGDERAYFLGTGRNELGVVIARSEAGRDMVPVSWREMREVVGQGAELLGAVELRKVAKPI</sequence>
<evidence type="ECO:0000256" key="2">
    <source>
        <dbReference type="ARBA" id="ARBA00022490"/>
    </source>
</evidence>
<accession>A0ABR3PEH9</accession>
<evidence type="ECO:0000313" key="6">
    <source>
        <dbReference type="EMBL" id="KAL1304414.1"/>
    </source>
</evidence>